<dbReference type="GO" id="GO:0051301">
    <property type="term" value="P:cell division"/>
    <property type="evidence" value="ECO:0007669"/>
    <property type="project" value="UniProtKB-KW"/>
</dbReference>
<dbReference type="InterPro" id="IPR000715">
    <property type="entry name" value="Glycosyl_transferase_4"/>
</dbReference>
<evidence type="ECO:0000256" key="3">
    <source>
        <dbReference type="ARBA" id="ARBA00022679"/>
    </source>
</evidence>
<dbReference type="CDD" id="cd06852">
    <property type="entry name" value="GT_MraY"/>
    <property type="match status" value="1"/>
</dbReference>
<comment type="catalytic activity">
    <reaction evidence="7">
        <text>UDP-N-acetyl-alpha-D-muramoyl-L-alanyl-gamma-D-glutamyl-meso-2,6-diaminopimeloyl-D-alanyl-D-alanine + di-trans,octa-cis-undecaprenyl phosphate = di-trans,octa-cis-undecaprenyl diphospho-N-acetyl-alpha-D-muramoyl-L-alanyl-D-glutamyl-meso-2,6-diaminopimeloyl-D-alanyl-D-alanine + UMP</text>
        <dbReference type="Rhea" id="RHEA:28386"/>
        <dbReference type="ChEBI" id="CHEBI:57865"/>
        <dbReference type="ChEBI" id="CHEBI:60392"/>
        <dbReference type="ChEBI" id="CHEBI:61386"/>
        <dbReference type="ChEBI" id="CHEBI:61387"/>
        <dbReference type="EC" id="2.7.8.13"/>
    </reaction>
</comment>
<evidence type="ECO:0000256" key="4">
    <source>
        <dbReference type="ARBA" id="ARBA00022692"/>
    </source>
</evidence>
<comment type="subcellular location">
    <subcellularLocation>
        <location evidence="7">Cell membrane</location>
        <topology evidence="7">Multi-pass membrane protein</topology>
    </subcellularLocation>
    <subcellularLocation>
        <location evidence="1">Membrane</location>
        <topology evidence="1">Multi-pass membrane protein</topology>
    </subcellularLocation>
</comment>
<evidence type="ECO:0000256" key="1">
    <source>
        <dbReference type="ARBA" id="ARBA00004141"/>
    </source>
</evidence>
<keyword evidence="5 7" id="KW-1133">Transmembrane helix</keyword>
<keyword evidence="7" id="KW-0133">Cell shape</keyword>
<feature type="transmembrane region" description="Helical" evidence="7">
    <location>
        <begin position="241"/>
        <end position="260"/>
    </location>
</feature>
<feature type="transmembrane region" description="Helical" evidence="7">
    <location>
        <begin position="216"/>
        <end position="234"/>
    </location>
</feature>
<feature type="transmembrane region" description="Helical" evidence="7">
    <location>
        <begin position="191"/>
        <end position="210"/>
    </location>
</feature>
<dbReference type="HAMAP" id="MF_00038">
    <property type="entry name" value="MraY"/>
    <property type="match status" value="1"/>
</dbReference>
<organism evidence="10 11">
    <name type="scientific">Candidatus Viridilinea mediisalina</name>
    <dbReference type="NCBI Taxonomy" id="2024553"/>
    <lineage>
        <taxon>Bacteria</taxon>
        <taxon>Bacillati</taxon>
        <taxon>Chloroflexota</taxon>
        <taxon>Chloroflexia</taxon>
        <taxon>Chloroflexales</taxon>
        <taxon>Chloroflexineae</taxon>
        <taxon>Oscillochloridaceae</taxon>
        <taxon>Candidatus Viridilinea</taxon>
    </lineage>
</organism>
<accession>A0A2A6RP72</accession>
<feature type="binding site" evidence="9">
    <location>
        <position position="183"/>
    </location>
    <ligand>
        <name>Mg(2+)</name>
        <dbReference type="ChEBI" id="CHEBI:18420"/>
    </ligand>
</feature>
<evidence type="ECO:0000256" key="6">
    <source>
        <dbReference type="ARBA" id="ARBA00023136"/>
    </source>
</evidence>
<keyword evidence="7" id="KW-0961">Cell wall biogenesis/degradation</keyword>
<evidence type="ECO:0000256" key="8">
    <source>
        <dbReference type="NCBIfam" id="TIGR00445"/>
    </source>
</evidence>
<keyword evidence="7 9" id="KW-0479">Metal-binding</keyword>
<dbReference type="GO" id="GO:0051992">
    <property type="term" value="F:UDP-N-acetylmuramoyl-L-alanyl-D-glutamyl-meso-2,6-diaminopimelyl-D-alanyl-D-alanine:undecaprenyl-phosphate transferase activity"/>
    <property type="evidence" value="ECO:0007669"/>
    <property type="project" value="RHEA"/>
</dbReference>
<keyword evidence="3 7" id="KW-0808">Transferase</keyword>
<dbReference type="Pfam" id="PF00953">
    <property type="entry name" value="Glycos_transf_4"/>
    <property type="match status" value="1"/>
</dbReference>
<dbReference type="EMBL" id="NQWI01000003">
    <property type="protein sequence ID" value="PDW04894.1"/>
    <property type="molecule type" value="Genomic_DNA"/>
</dbReference>
<dbReference type="GO" id="GO:0005886">
    <property type="term" value="C:plasma membrane"/>
    <property type="evidence" value="ECO:0007669"/>
    <property type="project" value="UniProtKB-SubCell"/>
</dbReference>
<comment type="function">
    <text evidence="7">Catalyzes the initial step of the lipid cycle reactions in the biosynthesis of the cell wall peptidoglycan: transfers peptidoglycan precursor phospho-MurNAc-pentapeptide from UDP-MurNAc-pentapeptide onto the lipid carrier undecaprenyl phosphate, yielding undecaprenyl-pyrophosphoryl-MurNAc-pentapeptide, known as lipid I.</text>
</comment>
<feature type="transmembrane region" description="Helical" evidence="7">
    <location>
        <begin position="123"/>
        <end position="142"/>
    </location>
</feature>
<dbReference type="NCBIfam" id="TIGR00445">
    <property type="entry name" value="mraY"/>
    <property type="match status" value="1"/>
</dbReference>
<dbReference type="PANTHER" id="PTHR22926">
    <property type="entry name" value="PHOSPHO-N-ACETYLMURAMOYL-PENTAPEPTIDE-TRANSFERASE"/>
    <property type="match status" value="1"/>
</dbReference>
<sequence>MDVLRAVLVQDMARALLLAAAAFVLTLFVGAWWVNFARRHKLGKQIRVDGPKSHLTKMGTPTMGGVMIVSTVVVLTMLFNMVDRWSMLLPLAVLLSFAVLGGVDDWKSLTGTKSKTYGFTVRYKFWLMVVVALVASLALYLPKPFGLAHDGLVQIPFIGERNIGPFFIPLAIFIIVGTANAVNITDGLDSLAGWNLTLAFAAYGVMTFLAEPQLTNLMAFSFTLVGACAAFLWYNAHPAQVFMGDLGSLALGATLAVVALQSQQWLLLPVVGIVFVVEACSTMIQTGYFKWTRWRYGEGRRVFRMAPLHHHFELCGWSQVQVTQRFVLIGTVAAMVGISMALIFATPRPPQHADVPPATQVVEGRP</sequence>
<dbReference type="AlphaFoldDB" id="A0A2A6RP72"/>
<dbReference type="GO" id="GO:0009252">
    <property type="term" value="P:peptidoglycan biosynthetic process"/>
    <property type="evidence" value="ECO:0007669"/>
    <property type="project" value="UniProtKB-UniRule"/>
</dbReference>
<reference evidence="11" key="1">
    <citation type="submission" date="2017-08" db="EMBL/GenBank/DDBJ databases">
        <authorList>
            <person name="Grouzdev D.S."/>
            <person name="Gaisin V.A."/>
            <person name="Rysina M.S."/>
            <person name="Gorlenko V.M."/>
        </authorList>
    </citation>
    <scope>NUCLEOTIDE SEQUENCE [LARGE SCALE GENOMIC DNA]</scope>
    <source>
        <strain evidence="11">Kir15-3F</strain>
    </source>
</reference>
<keyword evidence="7" id="KW-0573">Peptidoglycan synthesis</keyword>
<dbReference type="GO" id="GO:0008360">
    <property type="term" value="P:regulation of cell shape"/>
    <property type="evidence" value="ECO:0007669"/>
    <property type="project" value="UniProtKB-KW"/>
</dbReference>
<name>A0A2A6RP72_9CHLR</name>
<dbReference type="EC" id="2.7.8.13" evidence="7 8"/>
<dbReference type="GO" id="GO:0071555">
    <property type="term" value="P:cell wall organization"/>
    <property type="evidence" value="ECO:0007669"/>
    <property type="project" value="UniProtKB-KW"/>
</dbReference>
<dbReference type="Proteomes" id="UP000220527">
    <property type="component" value="Unassembled WGS sequence"/>
</dbReference>
<keyword evidence="7" id="KW-0132">Cell division</keyword>
<protein>
    <recommendedName>
        <fullName evidence="7 8">Phospho-N-acetylmuramoyl-pentapeptide-transferase</fullName>
        <ecNumber evidence="7 8">2.7.8.13</ecNumber>
    </recommendedName>
    <alternativeName>
        <fullName evidence="7">UDP-MurNAc-pentapeptide phosphotransferase</fullName>
    </alternativeName>
</protein>
<keyword evidence="7" id="KW-0131">Cell cycle</keyword>
<dbReference type="RefSeq" id="WP_097642307.1">
    <property type="nucleotide sequence ID" value="NZ_NQWI01000003.1"/>
</dbReference>
<feature type="transmembrane region" description="Helical" evidence="7">
    <location>
        <begin position="326"/>
        <end position="345"/>
    </location>
</feature>
<evidence type="ECO:0000313" key="10">
    <source>
        <dbReference type="EMBL" id="PDW04894.1"/>
    </source>
</evidence>
<comment type="cofactor">
    <cofactor evidence="7 9">
        <name>Mg(2+)</name>
        <dbReference type="ChEBI" id="CHEBI:18420"/>
    </cofactor>
</comment>
<feature type="transmembrane region" description="Helical" evidence="7">
    <location>
        <begin position="58"/>
        <end position="79"/>
    </location>
</feature>
<feature type="transmembrane region" description="Helical" evidence="7">
    <location>
        <begin position="12"/>
        <end position="37"/>
    </location>
</feature>
<keyword evidence="6 7" id="KW-0472">Membrane</keyword>
<evidence type="ECO:0000256" key="7">
    <source>
        <dbReference type="HAMAP-Rule" id="MF_00038"/>
    </source>
</evidence>
<feature type="transmembrane region" description="Helical" evidence="7">
    <location>
        <begin position="162"/>
        <end position="184"/>
    </location>
</feature>
<keyword evidence="11" id="KW-1185">Reference proteome</keyword>
<proteinExistence type="inferred from homology"/>
<dbReference type="InterPro" id="IPR003524">
    <property type="entry name" value="PNAcMuramoyl-5peptid_Trfase"/>
</dbReference>
<keyword evidence="7 9" id="KW-0460">Magnesium</keyword>
<dbReference type="GO" id="GO:0008963">
    <property type="term" value="F:phospho-N-acetylmuramoyl-pentapeptide-transferase activity"/>
    <property type="evidence" value="ECO:0007669"/>
    <property type="project" value="UniProtKB-UniRule"/>
</dbReference>
<dbReference type="InterPro" id="IPR018480">
    <property type="entry name" value="PNAcMuramoyl-5peptid_Trfase_CS"/>
</dbReference>
<feature type="transmembrane region" description="Helical" evidence="7">
    <location>
        <begin position="266"/>
        <end position="291"/>
    </location>
</feature>
<evidence type="ECO:0000256" key="5">
    <source>
        <dbReference type="ARBA" id="ARBA00022989"/>
    </source>
</evidence>
<comment type="similarity">
    <text evidence="2 7">Belongs to the glycosyltransferase 4 family. MraY subfamily.</text>
</comment>
<evidence type="ECO:0000256" key="9">
    <source>
        <dbReference type="PIRSR" id="PIRSR600715-1"/>
    </source>
</evidence>
<comment type="caution">
    <text evidence="10">The sequence shown here is derived from an EMBL/GenBank/DDBJ whole genome shotgun (WGS) entry which is preliminary data.</text>
</comment>
<dbReference type="GO" id="GO:0046872">
    <property type="term" value="F:metal ion binding"/>
    <property type="evidence" value="ECO:0007669"/>
    <property type="project" value="UniProtKB-KW"/>
</dbReference>
<feature type="transmembrane region" description="Helical" evidence="7">
    <location>
        <begin position="85"/>
        <end position="103"/>
    </location>
</feature>
<evidence type="ECO:0000313" key="11">
    <source>
        <dbReference type="Proteomes" id="UP000220527"/>
    </source>
</evidence>
<dbReference type="OrthoDB" id="9805475at2"/>
<dbReference type="PROSITE" id="PS01347">
    <property type="entry name" value="MRAY_1"/>
    <property type="match status" value="1"/>
</dbReference>
<evidence type="ECO:0000256" key="2">
    <source>
        <dbReference type="ARBA" id="ARBA00005583"/>
    </source>
</evidence>
<keyword evidence="4 7" id="KW-0812">Transmembrane</keyword>
<keyword evidence="7" id="KW-1003">Cell membrane</keyword>
<feature type="binding site" evidence="9">
    <location>
        <position position="245"/>
    </location>
    <ligand>
        <name>Mg(2+)</name>
        <dbReference type="ChEBI" id="CHEBI:18420"/>
    </ligand>
</feature>
<gene>
    <name evidence="7" type="primary">mraY</name>
    <name evidence="10" type="ORF">CJ255_01445</name>
</gene>
<comment type="pathway">
    <text evidence="7">Cell wall biogenesis; peptidoglycan biosynthesis.</text>
</comment>
<dbReference type="PANTHER" id="PTHR22926:SF5">
    <property type="entry name" value="PHOSPHO-N-ACETYLMURAMOYL-PENTAPEPTIDE-TRANSFERASE HOMOLOG"/>
    <property type="match status" value="1"/>
</dbReference>
<dbReference type="UniPathway" id="UPA00219"/>